<reference evidence="5" key="1">
    <citation type="submission" date="2015-08" db="EMBL/GenBank/DDBJ databases">
        <title>Vibrio galatheae sp. nov., a novel member of the Vibrionaceae family isolated from the Solomon Islands.</title>
        <authorList>
            <person name="Giubergia S."/>
            <person name="Machado H."/>
            <person name="Mateiu R.V."/>
            <person name="Gram L."/>
        </authorList>
    </citation>
    <scope>NUCLEOTIDE SEQUENCE [LARGE SCALE GENOMIC DNA]</scope>
    <source>
        <strain evidence="5">DSM 19134</strain>
    </source>
</reference>
<dbReference type="OrthoDB" id="9151800at2"/>
<accession>A0A0M0I5W7</accession>
<evidence type="ECO:0000313" key="5">
    <source>
        <dbReference type="Proteomes" id="UP000037530"/>
    </source>
</evidence>
<dbReference type="InterPro" id="IPR001647">
    <property type="entry name" value="HTH_TetR"/>
</dbReference>
<dbReference type="PROSITE" id="PS50977">
    <property type="entry name" value="HTH_TETR_2"/>
    <property type="match status" value="1"/>
</dbReference>
<dbReference type="STRING" id="171383.AKJ31_03825"/>
<organism evidence="4 5">
    <name type="scientific">Vibrio hepatarius</name>
    <dbReference type="NCBI Taxonomy" id="171383"/>
    <lineage>
        <taxon>Bacteria</taxon>
        <taxon>Pseudomonadati</taxon>
        <taxon>Pseudomonadota</taxon>
        <taxon>Gammaproteobacteria</taxon>
        <taxon>Vibrionales</taxon>
        <taxon>Vibrionaceae</taxon>
        <taxon>Vibrio</taxon>
        <taxon>Vibrio oreintalis group</taxon>
    </lineage>
</organism>
<dbReference type="SUPFAM" id="SSF46689">
    <property type="entry name" value="Homeodomain-like"/>
    <property type="match status" value="1"/>
</dbReference>
<dbReference type="Proteomes" id="UP000037530">
    <property type="component" value="Unassembled WGS sequence"/>
</dbReference>
<dbReference type="AlphaFoldDB" id="A0A0M0I5W7"/>
<dbReference type="InterPro" id="IPR050624">
    <property type="entry name" value="HTH-type_Tx_Regulator"/>
</dbReference>
<evidence type="ECO:0000256" key="1">
    <source>
        <dbReference type="ARBA" id="ARBA00023125"/>
    </source>
</evidence>
<gene>
    <name evidence="4" type="ORF">AKJ31_03825</name>
</gene>
<feature type="DNA-binding region" description="H-T-H motif" evidence="2">
    <location>
        <begin position="38"/>
        <end position="57"/>
    </location>
</feature>
<dbReference type="GO" id="GO:0003677">
    <property type="term" value="F:DNA binding"/>
    <property type="evidence" value="ECO:0007669"/>
    <property type="project" value="UniProtKB-UniRule"/>
</dbReference>
<dbReference type="EMBL" id="LHPI01000001">
    <property type="protein sequence ID" value="KOO09492.1"/>
    <property type="molecule type" value="Genomic_DNA"/>
</dbReference>
<dbReference type="Gene3D" id="1.10.357.10">
    <property type="entry name" value="Tetracycline Repressor, domain 2"/>
    <property type="match status" value="1"/>
</dbReference>
<feature type="domain" description="HTH tetR-type" evidence="3">
    <location>
        <begin position="15"/>
        <end position="75"/>
    </location>
</feature>
<keyword evidence="1 2" id="KW-0238">DNA-binding</keyword>
<dbReference type="PANTHER" id="PTHR43479:SF12">
    <property type="entry name" value="TRANSCRIPTIONAL REGULATORY PROTEIN"/>
    <property type="match status" value="1"/>
</dbReference>
<name>A0A0M0I5W7_9VIBR</name>
<comment type="caution">
    <text evidence="4">The sequence shown here is derived from an EMBL/GenBank/DDBJ whole genome shotgun (WGS) entry which is preliminary data.</text>
</comment>
<sequence>MIEKKQGRRSAKSAEQTKCEIMRVATELFCELGYERVSLRNISDKVGVSHSLLRHHFGSKEKIWHAISDGLHKYMAGYLLTVIERIPADSPANVKLYIFAVRLLAHMLTYKQPIQLIADAVRQEDALFDYFIDNTGEIEHIINGIADEYNTANPQTPVNVWEIKWQMMMFAHGAASLTPFMIETWKDITTDHEECLLKHWGIFNRIMAFRFNIPQEEVLQPSKVSDLVYAYEYEPEIDTECGECDHN</sequence>
<dbReference type="PATRIC" id="fig|171383.3.peg.793"/>
<keyword evidence="5" id="KW-1185">Reference proteome</keyword>
<evidence type="ECO:0000259" key="3">
    <source>
        <dbReference type="PROSITE" id="PS50977"/>
    </source>
</evidence>
<dbReference type="RefSeq" id="WP_053407753.1">
    <property type="nucleotide sequence ID" value="NZ_DAIPHI010000133.1"/>
</dbReference>
<proteinExistence type="predicted"/>
<evidence type="ECO:0000256" key="2">
    <source>
        <dbReference type="PROSITE-ProRule" id="PRU00335"/>
    </source>
</evidence>
<dbReference type="InterPro" id="IPR009057">
    <property type="entry name" value="Homeodomain-like_sf"/>
</dbReference>
<evidence type="ECO:0000313" key="4">
    <source>
        <dbReference type="EMBL" id="KOO09492.1"/>
    </source>
</evidence>
<dbReference type="Pfam" id="PF00440">
    <property type="entry name" value="TetR_N"/>
    <property type="match status" value="1"/>
</dbReference>
<dbReference type="PANTHER" id="PTHR43479">
    <property type="entry name" value="ACREF/ENVCD OPERON REPRESSOR-RELATED"/>
    <property type="match status" value="1"/>
</dbReference>
<protein>
    <submittedName>
        <fullName evidence="4">TetR family transcriptional regulator</fullName>
    </submittedName>
</protein>
<dbReference type="PRINTS" id="PR00455">
    <property type="entry name" value="HTHTETR"/>
</dbReference>